<dbReference type="EMBL" id="JAUGQQ010000005">
    <property type="protein sequence ID" value="MDN3724684.1"/>
    <property type="molecule type" value="Genomic_DNA"/>
</dbReference>
<keyword evidence="4" id="KW-0472">Membrane</keyword>
<comment type="caution">
    <text evidence="6">The sequence shown here is derived from an EMBL/GenBank/DDBJ whole genome shotgun (WGS) entry which is preliminary data.</text>
</comment>
<dbReference type="PANTHER" id="PTHR43280">
    <property type="entry name" value="ARAC-FAMILY TRANSCRIPTIONAL REGULATOR"/>
    <property type="match status" value="1"/>
</dbReference>
<protein>
    <submittedName>
        <fullName evidence="6">Helix-turn-helix domain-containing protein</fullName>
    </submittedName>
</protein>
<evidence type="ECO:0000256" key="3">
    <source>
        <dbReference type="ARBA" id="ARBA00023163"/>
    </source>
</evidence>
<evidence type="ECO:0000256" key="2">
    <source>
        <dbReference type="ARBA" id="ARBA00023125"/>
    </source>
</evidence>
<keyword evidence="3" id="KW-0804">Transcription</keyword>
<dbReference type="InterPro" id="IPR009057">
    <property type="entry name" value="Homeodomain-like_sf"/>
</dbReference>
<dbReference type="Pfam" id="PF12833">
    <property type="entry name" value="HTH_18"/>
    <property type="match status" value="1"/>
</dbReference>
<gene>
    <name evidence="6" type="ORF">QRD02_09830</name>
</gene>
<evidence type="ECO:0000313" key="7">
    <source>
        <dbReference type="Proteomes" id="UP001244787"/>
    </source>
</evidence>
<keyword evidence="4" id="KW-1133">Transmembrane helix</keyword>
<keyword evidence="1" id="KW-0805">Transcription regulation</keyword>
<dbReference type="SMART" id="SM00342">
    <property type="entry name" value="HTH_ARAC"/>
    <property type="match status" value="1"/>
</dbReference>
<dbReference type="Proteomes" id="UP001244787">
    <property type="component" value="Unassembled WGS sequence"/>
</dbReference>
<dbReference type="RefSeq" id="WP_290254771.1">
    <property type="nucleotide sequence ID" value="NZ_JAUGQQ010000005.1"/>
</dbReference>
<name>A0ABT8DL09_9FLAO</name>
<dbReference type="InterPro" id="IPR018060">
    <property type="entry name" value="HTH_AraC"/>
</dbReference>
<feature type="domain" description="HTH araC/xylS-type" evidence="5">
    <location>
        <begin position="402"/>
        <end position="496"/>
    </location>
</feature>
<keyword evidence="4" id="KW-0812">Transmembrane</keyword>
<dbReference type="SUPFAM" id="SSF46689">
    <property type="entry name" value="Homeodomain-like"/>
    <property type="match status" value="1"/>
</dbReference>
<keyword evidence="2" id="KW-0238">DNA-binding</keyword>
<organism evidence="6 7">
    <name type="scientific">Aequorivita aurantiaca</name>
    <dbReference type="NCBI Taxonomy" id="3053356"/>
    <lineage>
        <taxon>Bacteria</taxon>
        <taxon>Pseudomonadati</taxon>
        <taxon>Bacteroidota</taxon>
        <taxon>Flavobacteriia</taxon>
        <taxon>Flavobacteriales</taxon>
        <taxon>Flavobacteriaceae</taxon>
        <taxon>Aequorivita</taxon>
    </lineage>
</organism>
<evidence type="ECO:0000259" key="5">
    <source>
        <dbReference type="PROSITE" id="PS01124"/>
    </source>
</evidence>
<sequence length="507" mass="57829">MLFIFAVSIAQEDNISSLLAQAEDVLYSDPQEAIRIAEYISEKSNSQADLFKATYLLTRGYYMQGRYNLALKKGLQSADVNWNGADETQIELNILLSKILKELEIGSLANYYSIQALDLSDRNSDTKIKNWVKGKTIQYSLNTAQIDSSDANFGRIYKAKALLQNQMANDDGQQIGNIDLDLAEMHLQHAQLDSARNYLLSAFRQSEKKKPGNYLQMKALLKYGDFLHQKNEHARAIDTLKVAMKLAEKFPNLSEQITIANAIAKNYLEIKNLEAFNEFKQLADELNNTRGDFEHESVNTAYNIFNENENQRLDALRSKNRFQLLVLGAGLLLLLLILGLTALRYRAKIGQYRKFIGYLEKRKEPVTAPAPFKPEAVKTLNVPKEAEQQLLTKLDDFEQSLNFTNKDISLSRMALQFETNTKYLSEIINTHKQKNFNSYINELRINFIIQKLENDPQYLQYKISYLAEESGFSSHSVFATVFKSVTGISPTTFITLLRDKQENALAI</sequence>
<evidence type="ECO:0000256" key="1">
    <source>
        <dbReference type="ARBA" id="ARBA00023015"/>
    </source>
</evidence>
<dbReference type="PROSITE" id="PS01124">
    <property type="entry name" value="HTH_ARAC_FAMILY_2"/>
    <property type="match status" value="1"/>
</dbReference>
<proteinExistence type="predicted"/>
<evidence type="ECO:0000313" key="6">
    <source>
        <dbReference type="EMBL" id="MDN3724684.1"/>
    </source>
</evidence>
<evidence type="ECO:0000256" key="4">
    <source>
        <dbReference type="SAM" id="Phobius"/>
    </source>
</evidence>
<dbReference type="Gene3D" id="1.10.10.60">
    <property type="entry name" value="Homeodomain-like"/>
    <property type="match status" value="2"/>
</dbReference>
<feature type="transmembrane region" description="Helical" evidence="4">
    <location>
        <begin position="322"/>
        <end position="343"/>
    </location>
</feature>
<accession>A0ABT8DL09</accession>
<dbReference type="PANTHER" id="PTHR43280:SF34">
    <property type="entry name" value="ARAC-FAMILY TRANSCRIPTIONAL REGULATOR"/>
    <property type="match status" value="1"/>
</dbReference>
<reference evidence="6 7" key="1">
    <citation type="submission" date="2023-06" db="EMBL/GenBank/DDBJ databases">
        <authorList>
            <person name="Ye Y.-Q."/>
            <person name="Du Z.-J."/>
        </authorList>
    </citation>
    <scope>NUCLEOTIDE SEQUENCE [LARGE SCALE GENOMIC DNA]</scope>
    <source>
        <strain evidence="6 7">SDUM287046</strain>
    </source>
</reference>
<keyword evidence="7" id="KW-1185">Reference proteome</keyword>